<proteinExistence type="predicted"/>
<dbReference type="EMBL" id="FNJC01000002">
    <property type="protein sequence ID" value="SDO86943.1"/>
    <property type="molecule type" value="Genomic_DNA"/>
</dbReference>
<dbReference type="Gene3D" id="1.10.3540.10">
    <property type="entry name" value="uncharacterized protein from magnetospirillum magneticum domain"/>
    <property type="match status" value="1"/>
</dbReference>
<dbReference type="InterPro" id="IPR014948">
    <property type="entry name" value="BrxA"/>
</dbReference>
<accession>A0A1H0N2R0</accession>
<organism evidence="1 2">
    <name type="scientific">Filomicrobium insigne</name>
    <dbReference type="NCBI Taxonomy" id="418854"/>
    <lineage>
        <taxon>Bacteria</taxon>
        <taxon>Pseudomonadati</taxon>
        <taxon>Pseudomonadota</taxon>
        <taxon>Alphaproteobacteria</taxon>
        <taxon>Hyphomicrobiales</taxon>
        <taxon>Hyphomicrobiaceae</taxon>
        <taxon>Filomicrobium</taxon>
    </lineage>
</organism>
<evidence type="ECO:0000313" key="1">
    <source>
        <dbReference type="EMBL" id="SDO86943.1"/>
    </source>
</evidence>
<keyword evidence="2" id="KW-1185">Reference proteome</keyword>
<sequence length="261" mass="30710">MKKASRSRVVSSFTIVKGAMIAETYAVFREWDLRRSKRENLDHLRDTNFIGARSATWLRDVIKVLNRRFEPGGRDKSLMLLAKQECSMEEWKPLLLWHMTRDEFLLHDFIQHWLFKAYARGQFRVRPDELHPYLKTIKRRGGKIEHEWTEATLHRVAAGLLKIAADFDLLKGSAIKEFTAHHLPERSFMYLLHAIREREPSPGRLITAPDWRLFLMSPEDVERELLRLHQYRKLHYEVAGSLMQLSLPCKSAQGYAERMAA</sequence>
<name>A0A1H0N2R0_9HYPH</name>
<dbReference type="RefSeq" id="WP_090228173.1">
    <property type="nucleotide sequence ID" value="NZ_FNJC01000002.1"/>
</dbReference>
<reference evidence="1 2" key="1">
    <citation type="submission" date="2016-10" db="EMBL/GenBank/DDBJ databases">
        <authorList>
            <person name="Varghese N."/>
            <person name="Submissions S."/>
        </authorList>
    </citation>
    <scope>NUCLEOTIDE SEQUENCE [LARGE SCALE GENOMIC DNA]</scope>
    <source>
        <strain evidence="1 2">CGMCC 1.6497</strain>
    </source>
</reference>
<protein>
    <submittedName>
        <fullName evidence="1">Inner membrane protein</fullName>
    </submittedName>
</protein>
<dbReference type="Pfam" id="PF08849">
    <property type="entry name" value="BrxA"/>
    <property type="match status" value="1"/>
</dbReference>
<evidence type="ECO:0000313" key="2">
    <source>
        <dbReference type="Proteomes" id="UP000198795"/>
    </source>
</evidence>
<comment type="caution">
    <text evidence="1">The sequence shown here is derived from an EMBL/GenBank/DDBJ whole genome shotgun (WGS) entry which is preliminary data.</text>
</comment>
<dbReference type="Proteomes" id="UP000198795">
    <property type="component" value="Unassembled WGS sequence"/>
</dbReference>
<gene>
    <name evidence="1" type="ORF">SAMN04488061_1867</name>
</gene>
<dbReference type="InterPro" id="IPR023137">
    <property type="entry name" value="BrxA_sf"/>
</dbReference>